<name>A0A9D1ZC76_9ACTN</name>
<comment type="caution">
    <text evidence="1">The sequence shown here is derived from an EMBL/GenBank/DDBJ whole genome shotgun (WGS) entry which is preliminary data.</text>
</comment>
<organism evidence="1 2">
    <name type="scientific">Candidatus Olsenella excrementavium</name>
    <dbReference type="NCBI Taxonomy" id="2838709"/>
    <lineage>
        <taxon>Bacteria</taxon>
        <taxon>Bacillati</taxon>
        <taxon>Actinomycetota</taxon>
        <taxon>Coriobacteriia</taxon>
        <taxon>Coriobacteriales</taxon>
        <taxon>Atopobiaceae</taxon>
        <taxon>Olsenella</taxon>
    </lineage>
</organism>
<sequence>MGLLSSLFGRGGEKTYRWKPLRCMPGDIVDLMRECERIEAPVVNLEVELDGVRQRVGMSSDYERGRGFFDTVWHVDDDEYPSLDAFLADATLGGRRFSDIDEPVLVIRDLELGDPRSSVLLAQRELKDE</sequence>
<protein>
    <submittedName>
        <fullName evidence="1">Uncharacterized protein</fullName>
    </submittedName>
</protein>
<evidence type="ECO:0000313" key="2">
    <source>
        <dbReference type="Proteomes" id="UP000824133"/>
    </source>
</evidence>
<reference evidence="1" key="2">
    <citation type="submission" date="2021-04" db="EMBL/GenBank/DDBJ databases">
        <authorList>
            <person name="Gilroy R."/>
        </authorList>
    </citation>
    <scope>NUCLEOTIDE SEQUENCE</scope>
    <source>
        <strain evidence="1">ChiHjej10B9-743</strain>
    </source>
</reference>
<dbReference type="AlphaFoldDB" id="A0A9D1ZC76"/>
<reference evidence="1" key="1">
    <citation type="journal article" date="2021" name="PeerJ">
        <title>Extensive microbial diversity within the chicken gut microbiome revealed by metagenomics and culture.</title>
        <authorList>
            <person name="Gilroy R."/>
            <person name="Ravi A."/>
            <person name="Getino M."/>
            <person name="Pursley I."/>
            <person name="Horton D.L."/>
            <person name="Alikhan N.F."/>
            <person name="Baker D."/>
            <person name="Gharbi K."/>
            <person name="Hall N."/>
            <person name="Watson M."/>
            <person name="Adriaenssens E.M."/>
            <person name="Foster-Nyarko E."/>
            <person name="Jarju S."/>
            <person name="Secka A."/>
            <person name="Antonio M."/>
            <person name="Oren A."/>
            <person name="Chaudhuri R.R."/>
            <person name="La Ragione R."/>
            <person name="Hildebrand F."/>
            <person name="Pallen M.J."/>
        </authorList>
    </citation>
    <scope>NUCLEOTIDE SEQUENCE</scope>
    <source>
        <strain evidence="1">ChiHjej10B9-743</strain>
    </source>
</reference>
<dbReference type="Proteomes" id="UP000824133">
    <property type="component" value="Unassembled WGS sequence"/>
</dbReference>
<accession>A0A9D1ZC76</accession>
<proteinExistence type="predicted"/>
<dbReference type="EMBL" id="DXCP01000045">
    <property type="protein sequence ID" value="HIY80035.1"/>
    <property type="molecule type" value="Genomic_DNA"/>
</dbReference>
<gene>
    <name evidence="1" type="ORF">IAA42_06350</name>
</gene>
<evidence type="ECO:0000313" key="1">
    <source>
        <dbReference type="EMBL" id="HIY80035.1"/>
    </source>
</evidence>